<keyword evidence="5 9" id="KW-0812">Transmembrane</keyword>
<proteinExistence type="inferred from homology"/>
<comment type="subcellular location">
    <subcellularLocation>
        <location evidence="2">Cell membrane</location>
    </subcellularLocation>
</comment>
<dbReference type="GO" id="GO:0005044">
    <property type="term" value="F:scavenger receptor activity"/>
    <property type="evidence" value="ECO:0007669"/>
    <property type="project" value="TreeGrafter"/>
</dbReference>
<evidence type="ECO:0000256" key="6">
    <source>
        <dbReference type="ARBA" id="ARBA00022989"/>
    </source>
</evidence>
<name>A0A182PCU4_9DIPT</name>
<evidence type="ECO:0000256" key="2">
    <source>
        <dbReference type="ARBA" id="ARBA00004236"/>
    </source>
</evidence>
<feature type="transmembrane region" description="Helical" evidence="9">
    <location>
        <begin position="47"/>
        <end position="70"/>
    </location>
</feature>
<evidence type="ECO:0000256" key="9">
    <source>
        <dbReference type="SAM" id="Phobius"/>
    </source>
</evidence>
<dbReference type="Proteomes" id="UP000075885">
    <property type="component" value="Unassembled WGS sequence"/>
</dbReference>
<keyword evidence="7 9" id="KW-0472">Membrane</keyword>
<protein>
    <submittedName>
        <fullName evidence="10">Uncharacterized protein</fullName>
    </submittedName>
</protein>
<evidence type="ECO:0000256" key="5">
    <source>
        <dbReference type="ARBA" id="ARBA00022692"/>
    </source>
</evidence>
<dbReference type="PRINTS" id="PR01609">
    <property type="entry name" value="CD36FAMILY"/>
</dbReference>
<keyword evidence="6 9" id="KW-1133">Transmembrane helix</keyword>
<reference evidence="11" key="1">
    <citation type="submission" date="2013-03" db="EMBL/GenBank/DDBJ databases">
        <title>The Genome Sequence of Anopheles epiroticus epiroticus2.</title>
        <authorList>
            <consortium name="The Broad Institute Genomics Platform"/>
            <person name="Neafsey D.E."/>
            <person name="Howell P."/>
            <person name="Walker B."/>
            <person name="Young S.K."/>
            <person name="Zeng Q."/>
            <person name="Gargeya S."/>
            <person name="Fitzgerald M."/>
            <person name="Haas B."/>
            <person name="Abouelleil A."/>
            <person name="Allen A.W."/>
            <person name="Alvarado L."/>
            <person name="Arachchi H.M."/>
            <person name="Berlin A.M."/>
            <person name="Chapman S.B."/>
            <person name="Gainer-Dewar J."/>
            <person name="Goldberg J."/>
            <person name="Griggs A."/>
            <person name="Gujja S."/>
            <person name="Hansen M."/>
            <person name="Howarth C."/>
            <person name="Imamovic A."/>
            <person name="Ireland A."/>
            <person name="Larimer J."/>
            <person name="McCowan C."/>
            <person name="Murphy C."/>
            <person name="Pearson M."/>
            <person name="Poon T.W."/>
            <person name="Priest M."/>
            <person name="Roberts A."/>
            <person name="Saif S."/>
            <person name="Shea T."/>
            <person name="Sisk P."/>
            <person name="Sykes S."/>
            <person name="Wortman J."/>
            <person name="Nusbaum C."/>
            <person name="Birren B."/>
        </authorList>
    </citation>
    <scope>NUCLEOTIDE SEQUENCE [LARGE SCALE GENOMIC DNA]</scope>
    <source>
        <strain evidence="11">Epiroticus2</strain>
    </source>
</reference>
<evidence type="ECO:0000256" key="7">
    <source>
        <dbReference type="ARBA" id="ARBA00023136"/>
    </source>
</evidence>
<evidence type="ECO:0000256" key="8">
    <source>
        <dbReference type="ARBA" id="ARBA00023180"/>
    </source>
</evidence>
<evidence type="ECO:0000256" key="4">
    <source>
        <dbReference type="ARBA" id="ARBA00022475"/>
    </source>
</evidence>
<organism evidence="10 11">
    <name type="scientific">Anopheles epiroticus</name>
    <dbReference type="NCBI Taxonomy" id="199890"/>
    <lineage>
        <taxon>Eukaryota</taxon>
        <taxon>Metazoa</taxon>
        <taxon>Ecdysozoa</taxon>
        <taxon>Arthropoda</taxon>
        <taxon>Hexapoda</taxon>
        <taxon>Insecta</taxon>
        <taxon>Pterygota</taxon>
        <taxon>Neoptera</taxon>
        <taxon>Endopterygota</taxon>
        <taxon>Diptera</taxon>
        <taxon>Nematocera</taxon>
        <taxon>Culicoidea</taxon>
        <taxon>Culicidae</taxon>
        <taxon>Anophelinae</taxon>
        <taxon>Anopheles</taxon>
    </lineage>
</organism>
<evidence type="ECO:0000313" key="11">
    <source>
        <dbReference type="Proteomes" id="UP000075885"/>
    </source>
</evidence>
<keyword evidence="11" id="KW-1185">Reference proteome</keyword>
<dbReference type="VEuPathDB" id="VectorBase:AEPI004749"/>
<dbReference type="PANTHER" id="PTHR11923:SF93">
    <property type="entry name" value="GH07959P-RELATED"/>
    <property type="match status" value="1"/>
</dbReference>
<keyword evidence="8" id="KW-0325">Glycoprotein</keyword>
<dbReference type="InterPro" id="IPR002159">
    <property type="entry name" value="CD36_fam"/>
</dbReference>
<evidence type="ECO:0000256" key="1">
    <source>
        <dbReference type="ARBA" id="ARBA00003156"/>
    </source>
</evidence>
<evidence type="ECO:0000256" key="3">
    <source>
        <dbReference type="ARBA" id="ARBA00010532"/>
    </source>
</evidence>
<feature type="transmembrane region" description="Helical" evidence="9">
    <location>
        <begin position="12"/>
        <end position="35"/>
    </location>
</feature>
<dbReference type="GO" id="GO:0005737">
    <property type="term" value="C:cytoplasm"/>
    <property type="evidence" value="ECO:0007669"/>
    <property type="project" value="TreeGrafter"/>
</dbReference>
<sequence length="178" mass="20450">MLVKEFCNRRCILTSFGLLLIASGTFFILFFPIIFQDILQEGTTEARSIQLSVLNFVLISLFPFLTGSFLKELKLRPGSRSYDSWVSPPFPLAMDVYFFNWTNPEDITNHSTKPILEELGPYRFIEHPTKVDIEWHDENSTVSYRKKSLYYFDEEGSNGSLDDVISSINIVAVVSTRT</sequence>
<dbReference type="PANTHER" id="PTHR11923">
    <property type="entry name" value="SCAVENGER RECEPTOR CLASS B TYPE-1 SR-B1"/>
    <property type="match status" value="1"/>
</dbReference>
<reference evidence="10" key="2">
    <citation type="submission" date="2020-05" db="UniProtKB">
        <authorList>
            <consortium name="EnsemblMetazoa"/>
        </authorList>
    </citation>
    <scope>IDENTIFICATION</scope>
    <source>
        <strain evidence="10">Epiroticus2</strain>
    </source>
</reference>
<dbReference type="Pfam" id="PF01130">
    <property type="entry name" value="CD36"/>
    <property type="match status" value="1"/>
</dbReference>
<accession>A0A182PCU4</accession>
<keyword evidence="4" id="KW-1003">Cell membrane</keyword>
<dbReference type="AlphaFoldDB" id="A0A182PCU4"/>
<dbReference type="EnsemblMetazoa" id="AEPI004749-RA">
    <property type="protein sequence ID" value="AEPI004749-PA"/>
    <property type="gene ID" value="AEPI004749"/>
</dbReference>
<comment type="function">
    <text evidence="1">Plays an olfactory role that is not restricted to pheromone sensitivity.</text>
</comment>
<comment type="similarity">
    <text evidence="3">Belongs to the CD36 family.</text>
</comment>
<dbReference type="GO" id="GO:0005886">
    <property type="term" value="C:plasma membrane"/>
    <property type="evidence" value="ECO:0007669"/>
    <property type="project" value="UniProtKB-SubCell"/>
</dbReference>
<evidence type="ECO:0000313" key="10">
    <source>
        <dbReference type="EnsemblMetazoa" id="AEPI004749-PA"/>
    </source>
</evidence>
<dbReference type="STRING" id="199890.A0A182PCU4"/>